<dbReference type="AlphaFoldDB" id="A0A8J2IN57"/>
<dbReference type="GO" id="GO:0008270">
    <property type="term" value="F:zinc ion binding"/>
    <property type="evidence" value="ECO:0007669"/>
    <property type="project" value="InterPro"/>
</dbReference>
<dbReference type="GO" id="GO:0006351">
    <property type="term" value="P:DNA-templated transcription"/>
    <property type="evidence" value="ECO:0007669"/>
    <property type="project" value="InterPro"/>
</dbReference>
<feature type="region of interest" description="Disordered" evidence="2">
    <location>
        <begin position="618"/>
        <end position="659"/>
    </location>
</feature>
<dbReference type="InterPro" id="IPR007219">
    <property type="entry name" value="XnlR_reg_dom"/>
</dbReference>
<evidence type="ECO:0000259" key="3">
    <source>
        <dbReference type="Pfam" id="PF04082"/>
    </source>
</evidence>
<dbReference type="GO" id="GO:0003677">
    <property type="term" value="F:DNA binding"/>
    <property type="evidence" value="ECO:0007669"/>
    <property type="project" value="InterPro"/>
</dbReference>
<evidence type="ECO:0000256" key="1">
    <source>
        <dbReference type="ARBA" id="ARBA00023242"/>
    </source>
</evidence>
<accession>A0A8J2IN57</accession>
<evidence type="ECO:0000313" key="4">
    <source>
        <dbReference type="EMBL" id="CAG7560700.1"/>
    </source>
</evidence>
<dbReference type="PANTHER" id="PTHR47425:SF2">
    <property type="entry name" value="FARB-RELATED"/>
    <property type="match status" value="1"/>
</dbReference>
<gene>
    <name evidence="4" type="ORF">FEQUK3_LOCUS6356</name>
</gene>
<proteinExistence type="predicted"/>
<dbReference type="PANTHER" id="PTHR47425">
    <property type="entry name" value="FARB-RELATED"/>
    <property type="match status" value="1"/>
</dbReference>
<feature type="domain" description="Xylanolytic transcriptional activator regulatory" evidence="3">
    <location>
        <begin position="139"/>
        <end position="301"/>
    </location>
</feature>
<reference evidence="4" key="1">
    <citation type="submission" date="2021-05" db="EMBL/GenBank/DDBJ databases">
        <authorList>
            <person name="Khan N."/>
        </authorList>
    </citation>
    <scope>NUCLEOTIDE SEQUENCE</scope>
</reference>
<organism evidence="4 5">
    <name type="scientific">Fusarium equiseti</name>
    <name type="common">Fusarium scirpi</name>
    <dbReference type="NCBI Taxonomy" id="61235"/>
    <lineage>
        <taxon>Eukaryota</taxon>
        <taxon>Fungi</taxon>
        <taxon>Dikarya</taxon>
        <taxon>Ascomycota</taxon>
        <taxon>Pezizomycotina</taxon>
        <taxon>Sordariomycetes</taxon>
        <taxon>Hypocreomycetidae</taxon>
        <taxon>Hypocreales</taxon>
        <taxon>Nectriaceae</taxon>
        <taxon>Fusarium</taxon>
        <taxon>Fusarium incarnatum-equiseti species complex</taxon>
    </lineage>
</organism>
<dbReference type="EMBL" id="CAJSTJ010000136">
    <property type="protein sequence ID" value="CAG7560700.1"/>
    <property type="molecule type" value="Genomic_DNA"/>
</dbReference>
<feature type="compositionally biased region" description="Polar residues" evidence="2">
    <location>
        <begin position="649"/>
        <end position="659"/>
    </location>
</feature>
<dbReference type="Proteomes" id="UP000693738">
    <property type="component" value="Unassembled WGS sequence"/>
</dbReference>
<evidence type="ECO:0000313" key="5">
    <source>
        <dbReference type="Proteomes" id="UP000693738"/>
    </source>
</evidence>
<name>A0A8J2IN57_FUSEQ</name>
<dbReference type="Pfam" id="PF04082">
    <property type="entry name" value="Fungal_trans"/>
    <property type="match status" value="1"/>
</dbReference>
<sequence length="775" mass="86089">MLENDHPEHAYPAENEKSAATWHSSVIILAPTVSLTAKSVSSPVAALITTGTKTVIEPLPSPKEDEDLPTFLTDETSETPKLAQSSPRHDHQPEITFAYYPFLCISNLSALHTDDVNYLESQGCFKVPGSTFLDNLVRTYFRYAHPILPVINEAEFWSTYDSAGKASRIPVILLSVMMFVACKYVDSHVISGLQLGSAYEARKTFLRKTQLLYDQETESSPLVLAQVSLLLAHWPLQKASRTKSQWLGRAISHCQDAIAEMKILTTPTARFNQSNLRRLLGCCILSDCIHSLYTRRPLMMPPGMAEDHPVLSRVDLSHEIGRSRVYGVEATQQFIDVHERMSSLVTILRRVLALVYRHKGTASVLTLSGDEHEFRECKEQLKSWYGNSLVLSISGQDAALGDSPASSSHEREHGASRHDHAELLVSMMYIHFDTAMLSLCQNELLGITMSPHLAASPYRMHQRPSLREPKHDLLSSGKHVSRPNQFQIASEADAHSSRIFCTALPLLLYLLNTKQPAQSVVGAHVSRCSDWVRKLMACLRVHYRDELEYIVQAVKAVNHNLTQTFHEDVLPPDEEPLPIGSWRELLDTRPRLYARLVEKLDTLISWVRPLPETDMAASFNEGQTLSSRRSRIEKVLPTPSQRSVDHRSSSMSYGGEPSTTGATNYLDALGEHFSNIIQSCLTEASEDIYSPVSLDLWTGETAPDARSVLDQLSPRQGIVSAAADFTDAEDVVLGDGVSDDWIDALLKQDASPQSDKASQSAEDVDIDTALTALTG</sequence>
<dbReference type="InterPro" id="IPR052761">
    <property type="entry name" value="Fungal_Detox/Toxin_TFs"/>
</dbReference>
<keyword evidence="1" id="KW-0539">Nucleus</keyword>
<protein>
    <recommendedName>
        <fullName evidence="3">Xylanolytic transcriptional activator regulatory domain-containing protein</fullName>
    </recommendedName>
</protein>
<evidence type="ECO:0000256" key="2">
    <source>
        <dbReference type="SAM" id="MobiDB-lite"/>
    </source>
</evidence>
<dbReference type="CDD" id="cd12148">
    <property type="entry name" value="fungal_TF_MHR"/>
    <property type="match status" value="1"/>
</dbReference>
<comment type="caution">
    <text evidence="4">The sequence shown here is derived from an EMBL/GenBank/DDBJ whole genome shotgun (WGS) entry which is preliminary data.</text>
</comment>